<dbReference type="Gene3D" id="1.10.287.130">
    <property type="match status" value="1"/>
</dbReference>
<feature type="domain" description="PAC" evidence="15">
    <location>
        <begin position="530"/>
        <end position="583"/>
    </location>
</feature>
<keyword evidence="5" id="KW-0808">Transferase</keyword>
<dbReference type="InterPro" id="IPR029016">
    <property type="entry name" value="GAF-like_dom_sf"/>
</dbReference>
<dbReference type="SUPFAM" id="SSF55874">
    <property type="entry name" value="ATPase domain of HSP90 chaperone/DNA topoisomerase II/histidine kinase"/>
    <property type="match status" value="1"/>
</dbReference>
<evidence type="ECO:0000313" key="16">
    <source>
        <dbReference type="EMBL" id="ALK83364.1"/>
    </source>
</evidence>
<dbReference type="InterPro" id="IPR036890">
    <property type="entry name" value="HATPase_C_sf"/>
</dbReference>
<evidence type="ECO:0000256" key="6">
    <source>
        <dbReference type="ARBA" id="ARBA00022692"/>
    </source>
</evidence>
<keyword evidence="8 16" id="KW-0418">Kinase</keyword>
<dbReference type="Pfam" id="PF02518">
    <property type="entry name" value="HATPase_c"/>
    <property type="match status" value="1"/>
</dbReference>
<dbReference type="PRINTS" id="PR00344">
    <property type="entry name" value="BCTRLSENSOR"/>
</dbReference>
<keyword evidence="9" id="KW-0067">ATP-binding</keyword>
<feature type="domain" description="Histidine kinase" evidence="13">
    <location>
        <begin position="601"/>
        <end position="812"/>
    </location>
</feature>
<dbReference type="CDD" id="cd00130">
    <property type="entry name" value="PAS"/>
    <property type="match status" value="1"/>
</dbReference>
<dbReference type="InterPro" id="IPR004358">
    <property type="entry name" value="Sig_transdc_His_kin-like_C"/>
</dbReference>
<dbReference type="Pfam" id="PF00512">
    <property type="entry name" value="HisKA"/>
    <property type="match status" value="1"/>
</dbReference>
<dbReference type="AlphaFoldDB" id="A0A0P0LML9"/>
<keyword evidence="12" id="KW-0472">Membrane</keyword>
<keyword evidence="6" id="KW-0812">Transmembrane</keyword>
<evidence type="ECO:0000256" key="9">
    <source>
        <dbReference type="ARBA" id="ARBA00022840"/>
    </source>
</evidence>
<dbReference type="SMART" id="SM00086">
    <property type="entry name" value="PAC"/>
    <property type="match status" value="1"/>
</dbReference>
<dbReference type="PANTHER" id="PTHR43711:SF31">
    <property type="entry name" value="HISTIDINE KINASE"/>
    <property type="match status" value="1"/>
</dbReference>
<dbReference type="SMART" id="SM00065">
    <property type="entry name" value="GAF"/>
    <property type="match status" value="1"/>
</dbReference>
<reference evidence="16 17" key="2">
    <citation type="journal article" date="2016" name="Genome Biol. Evol.">
        <title>Extensive mobilome-driven genome diversification in mouse gut-associated Bacteroides vulgatus mpk.</title>
        <authorList>
            <person name="Lange A."/>
            <person name="Beier S."/>
            <person name="Steimle A."/>
            <person name="Autenrieth I.B."/>
            <person name="Huson D.H."/>
            <person name="Frick J.S."/>
        </authorList>
    </citation>
    <scope>NUCLEOTIDE SEQUENCE [LARGE SCALE GENOMIC DNA]</scope>
    <source>
        <strain evidence="17">mpk</strain>
    </source>
</reference>
<dbReference type="InterPro" id="IPR036097">
    <property type="entry name" value="HisK_dim/P_sf"/>
</dbReference>
<dbReference type="Gene3D" id="3.30.450.40">
    <property type="match status" value="1"/>
</dbReference>
<dbReference type="SUPFAM" id="SSF55785">
    <property type="entry name" value="PYP-like sensor domain (PAS domain)"/>
    <property type="match status" value="3"/>
</dbReference>
<evidence type="ECO:0000256" key="5">
    <source>
        <dbReference type="ARBA" id="ARBA00022679"/>
    </source>
</evidence>
<dbReference type="InterPro" id="IPR013655">
    <property type="entry name" value="PAS_fold_3"/>
</dbReference>
<evidence type="ECO:0000256" key="3">
    <source>
        <dbReference type="ARBA" id="ARBA00012438"/>
    </source>
</evidence>
<name>A0A0P0LML9_PHOVU</name>
<accession>A0A0P0LML9</accession>
<dbReference type="InterPro" id="IPR005467">
    <property type="entry name" value="His_kinase_dom"/>
</dbReference>
<dbReference type="FunFam" id="3.30.565.10:FF:000006">
    <property type="entry name" value="Sensor histidine kinase WalK"/>
    <property type="match status" value="1"/>
</dbReference>
<evidence type="ECO:0000256" key="8">
    <source>
        <dbReference type="ARBA" id="ARBA00022777"/>
    </source>
</evidence>
<dbReference type="InterPro" id="IPR003594">
    <property type="entry name" value="HATPase_dom"/>
</dbReference>
<reference evidence="17" key="1">
    <citation type="submission" date="2015-10" db="EMBL/GenBank/DDBJ databases">
        <title>Extensive mobilome-driven genome diversification in gut-associated Bacteroides vulgatus mpk.</title>
        <authorList>
            <person name="Beier S."/>
            <person name="Lange A."/>
            <person name="Huson D.H."/>
            <person name="Frick J.-S."/>
            <person name="Autenrieth I.B."/>
        </authorList>
    </citation>
    <scope>NUCLEOTIDE SEQUENCE [LARGE SCALE GENOMIC DNA]</scope>
    <source>
        <strain evidence="17">mpk</strain>
    </source>
</reference>
<keyword evidence="4" id="KW-0597">Phosphoprotein</keyword>
<dbReference type="CDD" id="cd00082">
    <property type="entry name" value="HisKA"/>
    <property type="match status" value="1"/>
</dbReference>
<evidence type="ECO:0000256" key="2">
    <source>
        <dbReference type="ARBA" id="ARBA00004370"/>
    </source>
</evidence>
<dbReference type="InterPro" id="IPR050736">
    <property type="entry name" value="Sensor_HK_Regulatory"/>
</dbReference>
<keyword evidence="10" id="KW-1133">Transmembrane helix</keyword>
<dbReference type="FunFam" id="1.10.287.130:FF:000004">
    <property type="entry name" value="Ethylene receptor 1"/>
    <property type="match status" value="1"/>
</dbReference>
<dbReference type="InterPro" id="IPR003661">
    <property type="entry name" value="HisK_dim/P_dom"/>
</dbReference>
<dbReference type="Pfam" id="PF01590">
    <property type="entry name" value="GAF"/>
    <property type="match status" value="1"/>
</dbReference>
<dbReference type="PROSITE" id="PS50113">
    <property type="entry name" value="PAC"/>
    <property type="match status" value="1"/>
</dbReference>
<dbReference type="GO" id="GO:0005524">
    <property type="term" value="F:ATP binding"/>
    <property type="evidence" value="ECO:0007669"/>
    <property type="project" value="UniProtKB-KW"/>
</dbReference>
<comment type="catalytic activity">
    <reaction evidence="1">
        <text>ATP + protein L-histidine = ADP + protein N-phospho-L-histidine.</text>
        <dbReference type="EC" id="2.7.13.3"/>
    </reaction>
</comment>
<dbReference type="Proteomes" id="UP000061587">
    <property type="component" value="Chromosome"/>
</dbReference>
<dbReference type="SMART" id="SM00091">
    <property type="entry name" value="PAS"/>
    <property type="match status" value="2"/>
</dbReference>
<dbReference type="Pfam" id="PF08447">
    <property type="entry name" value="PAS_3"/>
    <property type="match status" value="1"/>
</dbReference>
<dbReference type="PANTHER" id="PTHR43711">
    <property type="entry name" value="TWO-COMPONENT HISTIDINE KINASE"/>
    <property type="match status" value="1"/>
</dbReference>
<comment type="subcellular location">
    <subcellularLocation>
        <location evidence="2">Membrane</location>
    </subcellularLocation>
</comment>
<dbReference type="CDD" id="cd16922">
    <property type="entry name" value="HATPase_EvgS-ArcB-TorS-like"/>
    <property type="match status" value="1"/>
</dbReference>
<dbReference type="SMART" id="SM00387">
    <property type="entry name" value="HATPase_c"/>
    <property type="match status" value="1"/>
</dbReference>
<dbReference type="GO" id="GO:0000155">
    <property type="term" value="F:phosphorelay sensor kinase activity"/>
    <property type="evidence" value="ECO:0007669"/>
    <property type="project" value="InterPro"/>
</dbReference>
<evidence type="ECO:0000256" key="7">
    <source>
        <dbReference type="ARBA" id="ARBA00022741"/>
    </source>
</evidence>
<keyword evidence="11" id="KW-0902">Two-component regulatory system</keyword>
<proteinExistence type="predicted"/>
<dbReference type="PROSITE" id="PS50109">
    <property type="entry name" value="HIS_KIN"/>
    <property type="match status" value="1"/>
</dbReference>
<evidence type="ECO:0000256" key="10">
    <source>
        <dbReference type="ARBA" id="ARBA00022989"/>
    </source>
</evidence>
<evidence type="ECO:0000256" key="11">
    <source>
        <dbReference type="ARBA" id="ARBA00023012"/>
    </source>
</evidence>
<dbReference type="Gene3D" id="3.30.565.10">
    <property type="entry name" value="Histidine kinase-like ATPase, C-terminal domain"/>
    <property type="match status" value="1"/>
</dbReference>
<protein>
    <recommendedName>
        <fullName evidence="3">histidine kinase</fullName>
        <ecNumber evidence="3">2.7.13.3</ecNumber>
    </recommendedName>
</protein>
<dbReference type="SUPFAM" id="SSF47384">
    <property type="entry name" value="Homodimeric domain of signal transducing histidine kinase"/>
    <property type="match status" value="1"/>
</dbReference>
<dbReference type="Gene3D" id="3.30.450.20">
    <property type="entry name" value="PAS domain"/>
    <property type="match status" value="3"/>
</dbReference>
<dbReference type="PROSITE" id="PS50112">
    <property type="entry name" value="PAS"/>
    <property type="match status" value="1"/>
</dbReference>
<dbReference type="InterPro" id="IPR035965">
    <property type="entry name" value="PAS-like_dom_sf"/>
</dbReference>
<organism evidence="16 17">
    <name type="scientific">Phocaeicola vulgatus</name>
    <name type="common">Bacteroides vulgatus</name>
    <dbReference type="NCBI Taxonomy" id="821"/>
    <lineage>
        <taxon>Bacteria</taxon>
        <taxon>Pseudomonadati</taxon>
        <taxon>Bacteroidota</taxon>
        <taxon>Bacteroidia</taxon>
        <taxon>Bacteroidales</taxon>
        <taxon>Bacteroidaceae</taxon>
        <taxon>Phocaeicola</taxon>
    </lineage>
</organism>
<evidence type="ECO:0000259" key="15">
    <source>
        <dbReference type="PROSITE" id="PS50113"/>
    </source>
</evidence>
<keyword evidence="7" id="KW-0547">Nucleotide-binding</keyword>
<gene>
    <name evidence="16" type="ORF">BvMPK_0746</name>
</gene>
<dbReference type="SUPFAM" id="SSF55781">
    <property type="entry name" value="GAF domain-like"/>
    <property type="match status" value="1"/>
</dbReference>
<evidence type="ECO:0000256" key="12">
    <source>
        <dbReference type="ARBA" id="ARBA00023136"/>
    </source>
</evidence>
<dbReference type="InterPro" id="IPR001610">
    <property type="entry name" value="PAC"/>
</dbReference>
<dbReference type="EC" id="2.7.13.3" evidence="3"/>
<sequence>MIILVHKLKGSLYMGKIQENDARLQQLVSMARIGWWEVDFDEGVYYCSEFVADLLGIEGNKISAKDFANLICENYRERILEEFRSFRMMEIYEQVFPIHSKYGMMWVSTKVGEKRITKEGHVRVMGMLQCISRQRMNMQEQTVDRLNSLLSRLNGISKSLLDFLHSDDITLVINKILKEVLRQFQADRTYIFELDRKLHTEVCTYEIAVEGIKERKVLLSESSIDYASWWTGQILAGDPIILFTLNLLPDSAGADKRRLEEYGVKSTMVVPLNSKDGVWGYIGVDMVREHRNWCNEDYQWFVSLGNIISICMELRRSESEARLEKAYLQNIYKNLPAGIELYDKDGFMTDLNDKEMEIFGLRHKEDVIGLNLFDNPLLPQGLKDKLKAGAPIDMSFNYDFDRLDGYYSTSRTGTISLISKFAPLYDALGNLINILLINIDNTETTNAYSKIQDFEEFFTLIGNYAKVGYAHFNALKCDGYAVNSWYRNVGEKEGTPLNEIIKVHSHFHPDDRRMMLRFFDQVLIREASHLRRDVRILREDGTYTWTRVNVMVRDFRPEDGIIDMVCVNYDITELKETERKLIAARDKAEELDRLKSAFLANMSHEIRTPLNAIVGFSSLLTETEDMKDRKQYMAIVQENTELLLQLISDILDLSKMESGAFEFVKSDTDVNLLCSEIIRSLRMKVPAGVELVFEECLPGCHVWADKNRLNQVISNFINNALKFTFSGSITLGYYRQTDGYLRFYVRDTGMGIPKNKIKTVFDRFVKLNSFVHGTGLGLSICKSLVEQMGGTIGVESEEGEGSCFWFTYPYQEMAGSILVP</sequence>
<dbReference type="PATRIC" id="fig|821.40.peg.866"/>
<feature type="domain" description="PAS" evidence="14">
    <location>
        <begin position="324"/>
        <end position="365"/>
    </location>
</feature>
<dbReference type="InterPro" id="IPR003018">
    <property type="entry name" value="GAF"/>
</dbReference>
<dbReference type="InterPro" id="IPR000700">
    <property type="entry name" value="PAS-assoc_C"/>
</dbReference>
<dbReference type="GO" id="GO:0016020">
    <property type="term" value="C:membrane"/>
    <property type="evidence" value="ECO:0007669"/>
    <property type="project" value="UniProtKB-SubCell"/>
</dbReference>
<dbReference type="EMBL" id="CP013020">
    <property type="protein sequence ID" value="ALK83364.1"/>
    <property type="molecule type" value="Genomic_DNA"/>
</dbReference>
<dbReference type="InterPro" id="IPR000014">
    <property type="entry name" value="PAS"/>
</dbReference>
<dbReference type="SMART" id="SM00388">
    <property type="entry name" value="HisKA"/>
    <property type="match status" value="1"/>
</dbReference>
<evidence type="ECO:0000256" key="4">
    <source>
        <dbReference type="ARBA" id="ARBA00022553"/>
    </source>
</evidence>
<evidence type="ECO:0000313" key="17">
    <source>
        <dbReference type="Proteomes" id="UP000061587"/>
    </source>
</evidence>
<evidence type="ECO:0000256" key="1">
    <source>
        <dbReference type="ARBA" id="ARBA00000085"/>
    </source>
</evidence>
<evidence type="ECO:0000259" key="13">
    <source>
        <dbReference type="PROSITE" id="PS50109"/>
    </source>
</evidence>
<evidence type="ECO:0000259" key="14">
    <source>
        <dbReference type="PROSITE" id="PS50112"/>
    </source>
</evidence>